<organism evidence="2 3">
    <name type="scientific">Adineta steineri</name>
    <dbReference type="NCBI Taxonomy" id="433720"/>
    <lineage>
        <taxon>Eukaryota</taxon>
        <taxon>Metazoa</taxon>
        <taxon>Spiralia</taxon>
        <taxon>Gnathifera</taxon>
        <taxon>Rotifera</taxon>
        <taxon>Eurotatoria</taxon>
        <taxon>Bdelloidea</taxon>
        <taxon>Adinetida</taxon>
        <taxon>Adinetidae</taxon>
        <taxon>Adineta</taxon>
    </lineage>
</organism>
<dbReference type="Proteomes" id="UP000663844">
    <property type="component" value="Unassembled WGS sequence"/>
</dbReference>
<comment type="caution">
    <text evidence="2">The sequence shown here is derived from an EMBL/GenBank/DDBJ whole genome shotgun (WGS) entry which is preliminary data.</text>
</comment>
<evidence type="ECO:0000313" key="3">
    <source>
        <dbReference type="Proteomes" id="UP000663844"/>
    </source>
</evidence>
<sequence>MAMNRSIENTNSSYYSSIIIPTSFLCLAFLVSVIIYIYLRKYHQNFNEDEKQRHIHILKEHMNYFKEMNEKQQDKRILSSNLCRFHQNK</sequence>
<name>A0A818NJK3_9BILA</name>
<protein>
    <submittedName>
        <fullName evidence="2">Uncharacterized protein</fullName>
    </submittedName>
</protein>
<dbReference type="EMBL" id="CAJOAZ010000294">
    <property type="protein sequence ID" value="CAF3605983.1"/>
    <property type="molecule type" value="Genomic_DNA"/>
</dbReference>
<accession>A0A818NJK3</accession>
<dbReference type="AlphaFoldDB" id="A0A818NJK3"/>
<evidence type="ECO:0000313" key="2">
    <source>
        <dbReference type="EMBL" id="CAF3605983.1"/>
    </source>
</evidence>
<feature type="transmembrane region" description="Helical" evidence="1">
    <location>
        <begin position="14"/>
        <end position="39"/>
    </location>
</feature>
<reference evidence="2" key="1">
    <citation type="submission" date="2021-02" db="EMBL/GenBank/DDBJ databases">
        <authorList>
            <person name="Nowell W R."/>
        </authorList>
    </citation>
    <scope>NUCLEOTIDE SEQUENCE</scope>
</reference>
<keyword evidence="1" id="KW-0472">Membrane</keyword>
<keyword evidence="1" id="KW-0812">Transmembrane</keyword>
<evidence type="ECO:0000256" key="1">
    <source>
        <dbReference type="SAM" id="Phobius"/>
    </source>
</evidence>
<gene>
    <name evidence="2" type="ORF">OXD698_LOCUS6670</name>
</gene>
<proteinExistence type="predicted"/>
<keyword evidence="1" id="KW-1133">Transmembrane helix</keyword>